<organism evidence="1 2">
    <name type="scientific">Helicobacter valdiviensis</name>
    <dbReference type="NCBI Taxonomy" id="1458358"/>
    <lineage>
        <taxon>Bacteria</taxon>
        <taxon>Pseudomonadati</taxon>
        <taxon>Campylobacterota</taxon>
        <taxon>Epsilonproteobacteria</taxon>
        <taxon>Campylobacterales</taxon>
        <taxon>Helicobacteraceae</taxon>
        <taxon>Helicobacter</taxon>
    </lineage>
</organism>
<name>A0A2W6MX47_9HELI</name>
<dbReference type="Proteomes" id="UP000249746">
    <property type="component" value="Unassembled WGS sequence"/>
</dbReference>
<dbReference type="EMBL" id="NBIU01000006">
    <property type="protein sequence ID" value="PZT48539.1"/>
    <property type="molecule type" value="Genomic_DNA"/>
</dbReference>
<accession>A0A2W6MX47</accession>
<dbReference type="AlphaFoldDB" id="A0A2W6MX47"/>
<protein>
    <recommendedName>
        <fullName evidence="3">Cytochrome C</fullName>
    </recommendedName>
</protein>
<evidence type="ECO:0008006" key="3">
    <source>
        <dbReference type="Google" id="ProtNLM"/>
    </source>
</evidence>
<evidence type="ECO:0000313" key="2">
    <source>
        <dbReference type="Proteomes" id="UP000249746"/>
    </source>
</evidence>
<dbReference type="GO" id="GO:0020037">
    <property type="term" value="F:heme binding"/>
    <property type="evidence" value="ECO:0007669"/>
    <property type="project" value="InterPro"/>
</dbReference>
<reference evidence="1 2" key="1">
    <citation type="submission" date="2017-03" db="EMBL/GenBank/DDBJ databases">
        <title>Genomic and clinical evidence uncovers the enterohepatic species Helicobacter valdiviensis as a potential human intestinal pathogen.</title>
        <authorList>
            <person name="Fresia P."/>
            <person name="Jara R."/>
            <person name="Sierra R."/>
            <person name="Ferres I."/>
            <person name="Greif G."/>
            <person name="Iraola G."/>
            <person name="Collado L."/>
        </authorList>
    </citation>
    <scope>NUCLEOTIDE SEQUENCE [LARGE SCALE GENOMIC DNA]</scope>
    <source>
        <strain evidence="1 2">WBE14</strain>
    </source>
</reference>
<dbReference type="SUPFAM" id="SSF46626">
    <property type="entry name" value="Cytochrome c"/>
    <property type="match status" value="1"/>
</dbReference>
<dbReference type="InterPro" id="IPR036909">
    <property type="entry name" value="Cyt_c-like_dom_sf"/>
</dbReference>
<evidence type="ECO:0000313" key="1">
    <source>
        <dbReference type="EMBL" id="PZT48539.1"/>
    </source>
</evidence>
<dbReference type="GO" id="GO:0009055">
    <property type="term" value="F:electron transfer activity"/>
    <property type="evidence" value="ECO:0007669"/>
    <property type="project" value="InterPro"/>
</dbReference>
<gene>
    <name evidence="1" type="ORF">B6S12_03450</name>
</gene>
<keyword evidence="2" id="KW-1185">Reference proteome</keyword>
<dbReference type="RefSeq" id="WP_111229425.1">
    <property type="nucleotide sequence ID" value="NZ_NBIU01000006.1"/>
</dbReference>
<sequence length="220" mass="24821">MKRFSFVIIILAAIIVFFYLKETKESTNHSARFSIEDSCHTCFSLEKTPQTAESKKEALSPNHRFALENAKIYSKDGKSEIGTLLKGFGGEEIGTIGDKTILKLEGFLKEGDEVNLYANENLSLAVVLLKDAKAQKQMEVAISTKDLTKNENEVWSKSEFIYYDNCSMCHAAHAPKEHTIQEWDGIYGTMKAFAMPTEQDDKLIWEYLQSHAIDGFSLSD</sequence>
<proteinExistence type="predicted"/>
<dbReference type="OrthoDB" id="196859at2"/>
<comment type="caution">
    <text evidence="1">The sequence shown here is derived from an EMBL/GenBank/DDBJ whole genome shotgun (WGS) entry which is preliminary data.</text>
</comment>